<dbReference type="Proteomes" id="UP000190056">
    <property type="component" value="Unassembled WGS sequence"/>
</dbReference>
<dbReference type="EMBL" id="MTPU01000004">
    <property type="protein sequence ID" value="OPH11305.1"/>
    <property type="molecule type" value="Genomic_DNA"/>
</dbReference>
<protein>
    <submittedName>
        <fullName evidence="1">Uncharacterized protein</fullName>
    </submittedName>
</protein>
<sequence>MFSLGEVGAAWIPPTPLKRGARCFMFSLGEVRAAWIPPTPLKRGARCFMFSLGEVRATYTMMDGVSAREERKNYSFNGG</sequence>
<evidence type="ECO:0000313" key="1">
    <source>
        <dbReference type="EMBL" id="OPH11305.1"/>
    </source>
</evidence>
<accession>A0A9Q5WBD4</accession>
<gene>
    <name evidence="1" type="ORF">CENA302_00880</name>
</gene>
<reference evidence="1 2" key="1">
    <citation type="submission" date="2017-01" db="EMBL/GenBank/DDBJ databases">
        <authorList>
            <person name="Abreu V.A."/>
            <person name="Popin R.V."/>
            <person name="Rigonato J."/>
            <person name="Andreote A.P."/>
            <person name="Schaker P.C."/>
            <person name="Hoff-Risseti C."/>
            <person name="Alvarenga D.O."/>
            <person name="Varani A.M."/>
            <person name="Fiore M.F."/>
        </authorList>
    </citation>
    <scope>NUCLEOTIDE SEQUENCE [LARGE SCALE GENOMIC DNA]</scope>
    <source>
        <strain evidence="1 2">CENA302</strain>
    </source>
</reference>
<proteinExistence type="predicted"/>
<organism evidence="1 2">
    <name type="scientific">Cylindrospermopsis raciborskii CENA302</name>
    <dbReference type="NCBI Taxonomy" id="1170768"/>
    <lineage>
        <taxon>Bacteria</taxon>
        <taxon>Bacillati</taxon>
        <taxon>Cyanobacteriota</taxon>
        <taxon>Cyanophyceae</taxon>
        <taxon>Nostocales</taxon>
        <taxon>Aphanizomenonaceae</taxon>
        <taxon>Cylindrospermopsis</taxon>
    </lineage>
</organism>
<dbReference type="AlphaFoldDB" id="A0A9Q5WBD4"/>
<name>A0A9Q5WBD4_9CYAN</name>
<evidence type="ECO:0000313" key="2">
    <source>
        <dbReference type="Proteomes" id="UP000190056"/>
    </source>
</evidence>
<comment type="caution">
    <text evidence="1">The sequence shown here is derived from an EMBL/GenBank/DDBJ whole genome shotgun (WGS) entry which is preliminary data.</text>
</comment>